<keyword evidence="5 9" id="KW-0862">Zinc</keyword>
<dbReference type="Gene3D" id="1.10.1370.40">
    <property type="match status" value="1"/>
</dbReference>
<reference evidence="12" key="1">
    <citation type="submission" date="2022-04" db="EMBL/GenBank/DDBJ databases">
        <title>Lysobacter sp. CAU 1642 isolated from sea sand.</title>
        <authorList>
            <person name="Kim W."/>
        </authorList>
    </citation>
    <scope>NUCLEOTIDE SEQUENCE</scope>
    <source>
        <strain evidence="12">CAU 1642</strain>
    </source>
</reference>
<accession>A0ABT0GH15</accession>
<evidence type="ECO:0000256" key="1">
    <source>
        <dbReference type="ARBA" id="ARBA00006040"/>
    </source>
</evidence>
<dbReference type="Pfam" id="PF01432">
    <property type="entry name" value="Peptidase_M3"/>
    <property type="match status" value="1"/>
</dbReference>
<dbReference type="Gene3D" id="1.10.1370.10">
    <property type="entry name" value="Neurolysin, domain 3"/>
    <property type="match status" value="1"/>
</dbReference>
<proteinExistence type="inferred from homology"/>
<dbReference type="Pfam" id="PF19310">
    <property type="entry name" value="TOP_N"/>
    <property type="match status" value="1"/>
</dbReference>
<evidence type="ECO:0000313" key="13">
    <source>
        <dbReference type="Proteomes" id="UP001431449"/>
    </source>
</evidence>
<evidence type="ECO:0000256" key="7">
    <source>
        <dbReference type="ARBA" id="ARBA00024603"/>
    </source>
</evidence>
<feature type="domain" description="Oligopeptidase A N-terminal" evidence="11">
    <location>
        <begin position="37"/>
        <end position="156"/>
    </location>
</feature>
<evidence type="ECO:0000259" key="11">
    <source>
        <dbReference type="Pfam" id="PF19310"/>
    </source>
</evidence>
<dbReference type="InterPro" id="IPR034005">
    <property type="entry name" value="M3A_DCP"/>
</dbReference>
<organism evidence="12 13">
    <name type="scientific">Pseudomarimonas salicorniae</name>
    <dbReference type="NCBI Taxonomy" id="2933270"/>
    <lineage>
        <taxon>Bacteria</taxon>
        <taxon>Pseudomonadati</taxon>
        <taxon>Pseudomonadota</taxon>
        <taxon>Gammaproteobacteria</taxon>
        <taxon>Lysobacterales</taxon>
        <taxon>Lysobacteraceae</taxon>
        <taxon>Pseudomarimonas</taxon>
    </lineage>
</organism>
<dbReference type="RefSeq" id="WP_248207146.1">
    <property type="nucleotide sequence ID" value="NZ_JALNMH010000005.1"/>
</dbReference>
<feature type="domain" description="Peptidase M3A/M3B catalytic" evidence="10">
    <location>
        <begin position="229"/>
        <end position="681"/>
    </location>
</feature>
<dbReference type="Gene3D" id="3.40.390.10">
    <property type="entry name" value="Collagenase (Catalytic Domain)"/>
    <property type="match status" value="1"/>
</dbReference>
<dbReference type="EMBL" id="JALNMH010000005">
    <property type="protein sequence ID" value="MCK7593504.1"/>
    <property type="molecule type" value="Genomic_DNA"/>
</dbReference>
<evidence type="ECO:0000256" key="8">
    <source>
        <dbReference type="ARBA" id="ARBA00026100"/>
    </source>
</evidence>
<comment type="catalytic activity">
    <reaction evidence="7">
        <text>Hydrolysis of oligopeptides, with broad specificity. Gly or Ala commonly occur as P1 or P1' residues, but more distant residues are also important, as is shown by the fact that Z-Gly-Pro-Gly-|-Gly-Pro-Ala is cleaved, but not Z-(Gly)(5).</text>
        <dbReference type="EC" id="3.4.24.70"/>
    </reaction>
</comment>
<evidence type="ECO:0000256" key="5">
    <source>
        <dbReference type="ARBA" id="ARBA00022833"/>
    </source>
</evidence>
<keyword evidence="3 9" id="KW-0479">Metal-binding</keyword>
<evidence type="ECO:0000259" key="10">
    <source>
        <dbReference type="Pfam" id="PF01432"/>
    </source>
</evidence>
<dbReference type="InterPro" id="IPR024079">
    <property type="entry name" value="MetalloPept_cat_dom_sf"/>
</dbReference>
<protein>
    <recommendedName>
        <fullName evidence="8">oligopeptidase A</fullName>
        <ecNumber evidence="8">3.4.24.70</ecNumber>
    </recommendedName>
</protein>
<dbReference type="PANTHER" id="PTHR11804:SF84">
    <property type="entry name" value="SACCHAROLYSIN"/>
    <property type="match status" value="1"/>
</dbReference>
<dbReference type="PANTHER" id="PTHR11804">
    <property type="entry name" value="PROTEASE M3 THIMET OLIGOPEPTIDASE-RELATED"/>
    <property type="match status" value="1"/>
</dbReference>
<dbReference type="InterPro" id="IPR024077">
    <property type="entry name" value="Neurolysin/TOP_dom2"/>
</dbReference>
<dbReference type="InterPro" id="IPR045666">
    <property type="entry name" value="OpdA_N"/>
</dbReference>
<dbReference type="SUPFAM" id="SSF55486">
    <property type="entry name" value="Metalloproteases ('zincins'), catalytic domain"/>
    <property type="match status" value="1"/>
</dbReference>
<comment type="similarity">
    <text evidence="1 9">Belongs to the peptidase M3 family.</text>
</comment>
<evidence type="ECO:0000256" key="3">
    <source>
        <dbReference type="ARBA" id="ARBA00022723"/>
    </source>
</evidence>
<keyword evidence="4 9" id="KW-0378">Hydrolase</keyword>
<evidence type="ECO:0000256" key="4">
    <source>
        <dbReference type="ARBA" id="ARBA00022801"/>
    </source>
</evidence>
<comment type="cofactor">
    <cofactor evidence="9">
        <name>Zn(2+)</name>
        <dbReference type="ChEBI" id="CHEBI:29105"/>
    </cofactor>
    <text evidence="9">Binds 1 zinc ion.</text>
</comment>
<comment type="caution">
    <text evidence="12">The sequence shown here is derived from an EMBL/GenBank/DDBJ whole genome shotgun (WGS) entry which is preliminary data.</text>
</comment>
<dbReference type="EC" id="3.4.24.70" evidence="8"/>
<dbReference type="Proteomes" id="UP001431449">
    <property type="component" value="Unassembled WGS sequence"/>
</dbReference>
<gene>
    <name evidence="12" type="ORF">M0G41_07465</name>
</gene>
<keyword evidence="13" id="KW-1185">Reference proteome</keyword>
<evidence type="ECO:0000256" key="2">
    <source>
        <dbReference type="ARBA" id="ARBA00022670"/>
    </source>
</evidence>
<dbReference type="InterPro" id="IPR001567">
    <property type="entry name" value="Pept_M3A_M3B_dom"/>
</dbReference>
<sequence length="684" mass="75940">MNAPSRDTDNPLLADDPLPAFSSILPEHVVPAIRERIAAVEAGVEALVADPAARDFDALMAPLERLEEAVSRSWSPVSHLHGVKDSPALREAYAEADALLTDFHTDLGQHRGLYEAVKQVHDGAGFADLDPARQTLVKDSLRSFVLSGVALEGAERERFKAIQSELSQLATGFEEAVLDATDAWTRPLSEVELAGLPDSARALLRGMARQHDAEGHMATLKGPAVQAVLNYADDRDLRREVYTAYNTRASDQGPQAGRFDNAGRIEKIMALRHEAARLLGFANAAELSLDDKMAKSPDKVLGFLRDLAARARPVAERELQALREFAREELGIDDLQPWDVGYASEKLRQRRFDFSEEDLKPYFPLPAVIEGMFAITGRVLNVSFRQREGVDTWHPDVAFYDVVDADGGVRAGFYVDHYARAGKRGGAWMDVCRSRFADQALQPPVAYLTCNFPPPVDGRPALLTHDDVVTMFHEFGHGLHHMLTEVDWPSVAGISGVEWDAVELPSQFMENFCWQRETLDLFARHVDSGEPLPQALFEKMLAARHFHAGLFLVRQLEFALFDFRLHLEFDPTRGARTLALLDEVRDEVSVIRPPAWHRFPNSFTHVFSGGYAAGYYSYLWAEVLSADAFAAFEEAGLFDAETGARYRREILAVGGSRPALESFVAFRGREPDATALLRSYGLAA</sequence>
<evidence type="ECO:0000256" key="6">
    <source>
        <dbReference type="ARBA" id="ARBA00023049"/>
    </source>
</evidence>
<name>A0ABT0GH15_9GAMM</name>
<dbReference type="CDD" id="cd06456">
    <property type="entry name" value="M3A_DCP"/>
    <property type="match status" value="1"/>
</dbReference>
<evidence type="ECO:0000256" key="9">
    <source>
        <dbReference type="RuleBase" id="RU003435"/>
    </source>
</evidence>
<keyword evidence="2 9" id="KW-0645">Protease</keyword>
<evidence type="ECO:0000313" key="12">
    <source>
        <dbReference type="EMBL" id="MCK7593504.1"/>
    </source>
</evidence>
<dbReference type="InterPro" id="IPR045090">
    <property type="entry name" value="Pept_M3A_M3B"/>
</dbReference>
<keyword evidence="6 9" id="KW-0482">Metalloprotease</keyword>